<feature type="repeat" description="PPR" evidence="3">
    <location>
        <begin position="183"/>
        <end position="217"/>
    </location>
</feature>
<dbReference type="Pfam" id="PF13812">
    <property type="entry name" value="PPR_3"/>
    <property type="match status" value="1"/>
</dbReference>
<dbReference type="PANTHER" id="PTHR47936">
    <property type="entry name" value="PPR_LONG DOMAIN-CONTAINING PROTEIN"/>
    <property type="match status" value="1"/>
</dbReference>
<evidence type="ECO:0000256" key="2">
    <source>
        <dbReference type="ARBA" id="ARBA00022737"/>
    </source>
</evidence>
<dbReference type="InterPro" id="IPR011990">
    <property type="entry name" value="TPR-like_helical_dom_sf"/>
</dbReference>
<feature type="repeat" description="PPR" evidence="3">
    <location>
        <begin position="324"/>
        <end position="354"/>
    </location>
</feature>
<dbReference type="Pfam" id="PF01535">
    <property type="entry name" value="PPR"/>
    <property type="match status" value="4"/>
</dbReference>
<gene>
    <name evidence="5" type="ORF">ZOSMA_109G00520</name>
</gene>
<feature type="region of interest" description="Disordered" evidence="4">
    <location>
        <begin position="1"/>
        <end position="43"/>
    </location>
</feature>
<feature type="repeat" description="PPR" evidence="3">
    <location>
        <begin position="218"/>
        <end position="252"/>
    </location>
</feature>
<evidence type="ECO:0000256" key="4">
    <source>
        <dbReference type="SAM" id="MobiDB-lite"/>
    </source>
</evidence>
<keyword evidence="6" id="KW-1185">Reference proteome</keyword>
<dbReference type="Proteomes" id="UP000036987">
    <property type="component" value="Unassembled WGS sequence"/>
</dbReference>
<accession>A0A0K9Q5T5</accession>
<dbReference type="GO" id="GO:0003729">
    <property type="term" value="F:mRNA binding"/>
    <property type="evidence" value="ECO:0000318"/>
    <property type="project" value="GO_Central"/>
</dbReference>
<organism evidence="5 6">
    <name type="scientific">Zostera marina</name>
    <name type="common">Eelgrass</name>
    <dbReference type="NCBI Taxonomy" id="29655"/>
    <lineage>
        <taxon>Eukaryota</taxon>
        <taxon>Viridiplantae</taxon>
        <taxon>Streptophyta</taxon>
        <taxon>Embryophyta</taxon>
        <taxon>Tracheophyta</taxon>
        <taxon>Spermatophyta</taxon>
        <taxon>Magnoliopsida</taxon>
        <taxon>Liliopsida</taxon>
        <taxon>Zosteraceae</taxon>
        <taxon>Zostera</taxon>
    </lineage>
</organism>
<feature type="repeat" description="PPR" evidence="3">
    <location>
        <begin position="362"/>
        <end position="396"/>
    </location>
</feature>
<evidence type="ECO:0000313" key="6">
    <source>
        <dbReference type="Proteomes" id="UP000036987"/>
    </source>
</evidence>
<comment type="caution">
    <text evidence="5">The sequence shown here is derived from an EMBL/GenBank/DDBJ whole genome shotgun (WGS) entry which is preliminary data.</text>
</comment>
<feature type="repeat" description="PPR" evidence="3">
    <location>
        <begin position="105"/>
        <end position="139"/>
    </location>
</feature>
<feature type="repeat" description="PPR" evidence="3">
    <location>
        <begin position="397"/>
        <end position="431"/>
    </location>
</feature>
<feature type="repeat" description="PPR" evidence="3">
    <location>
        <begin position="254"/>
        <end position="288"/>
    </location>
</feature>
<dbReference type="OMA" id="CKPRLVN"/>
<sequence>MSSRAPKLVQKSSLRFLRGRRRKSFSDSNRRPTSHQNPKPSIPLLIDIKSTSDLSKALHLFYSADPHEQDYPCSCALIYRLARVRNFHCVDTLLEHIRSQRIRCRDTMFNVLIKHYGKAKLPEKAIDLFDSIRSFNCPANSPTLQNLNFLLDALVESGGGQKGTTTAEDFLLRTKRELGIQPNVVSYNIVIKGWLAMKEVDNAYQVLDEMLNRRVNPSTVTYNMMIGFLSKNGSLEKAKALKEKMCRNGGVRPNAITYALLMEGMCREGKYGDAKKILFDMDYWGCKPKLANYGVLMSDRCRNGSYEEAKELVVEMKKRKYKPDVVTYNILVNHLCKEGRMDEAYKVMMDMELERRYGVRPDASMYRMIVDGFCRIGEFEKGLGVMNTMLVDGHCPREETFRCMIGGLCNGGRWSDACLVASEMEKRKMRVDLEGWRALVGGVCLENGGRPEKAPA</sequence>
<evidence type="ECO:0000313" key="5">
    <source>
        <dbReference type="EMBL" id="KMZ75957.1"/>
    </source>
</evidence>
<dbReference type="Pfam" id="PF13041">
    <property type="entry name" value="PPR_2"/>
    <property type="match status" value="1"/>
</dbReference>
<dbReference type="PROSITE" id="PS51375">
    <property type="entry name" value="PPR"/>
    <property type="match status" value="8"/>
</dbReference>
<dbReference type="InterPro" id="IPR002885">
    <property type="entry name" value="PPR_rpt"/>
</dbReference>
<comment type="similarity">
    <text evidence="1">Belongs to the PPR family. P subfamily.</text>
</comment>
<protein>
    <submittedName>
        <fullName evidence="5">Putative Pentatricopeptide repeat-containing protein</fullName>
    </submittedName>
</protein>
<dbReference type="Gene3D" id="1.25.40.10">
    <property type="entry name" value="Tetratricopeptide repeat domain"/>
    <property type="match status" value="4"/>
</dbReference>
<dbReference type="NCBIfam" id="TIGR00756">
    <property type="entry name" value="PPR"/>
    <property type="match status" value="8"/>
</dbReference>
<reference evidence="6" key="1">
    <citation type="journal article" date="2016" name="Nature">
        <title>The genome of the seagrass Zostera marina reveals angiosperm adaptation to the sea.</title>
        <authorList>
            <person name="Olsen J.L."/>
            <person name="Rouze P."/>
            <person name="Verhelst B."/>
            <person name="Lin Y.-C."/>
            <person name="Bayer T."/>
            <person name="Collen J."/>
            <person name="Dattolo E."/>
            <person name="De Paoli E."/>
            <person name="Dittami S."/>
            <person name="Maumus F."/>
            <person name="Michel G."/>
            <person name="Kersting A."/>
            <person name="Lauritano C."/>
            <person name="Lohaus R."/>
            <person name="Toepel M."/>
            <person name="Tonon T."/>
            <person name="Vanneste K."/>
            <person name="Amirebrahimi M."/>
            <person name="Brakel J."/>
            <person name="Bostroem C."/>
            <person name="Chovatia M."/>
            <person name="Grimwood J."/>
            <person name="Jenkins J.W."/>
            <person name="Jueterbock A."/>
            <person name="Mraz A."/>
            <person name="Stam W.T."/>
            <person name="Tice H."/>
            <person name="Bornberg-Bauer E."/>
            <person name="Green P.J."/>
            <person name="Pearson G.A."/>
            <person name="Procaccini G."/>
            <person name="Duarte C.M."/>
            <person name="Schmutz J."/>
            <person name="Reusch T.B.H."/>
            <person name="Van de Peer Y."/>
        </authorList>
    </citation>
    <scope>NUCLEOTIDE SEQUENCE [LARGE SCALE GENOMIC DNA]</scope>
    <source>
        <strain evidence="6">cv. Finnish</strain>
    </source>
</reference>
<keyword evidence="2" id="KW-0677">Repeat</keyword>
<dbReference type="Pfam" id="PF12854">
    <property type="entry name" value="PPR_1"/>
    <property type="match status" value="1"/>
</dbReference>
<dbReference type="AlphaFoldDB" id="A0A0K9Q5T5"/>
<feature type="repeat" description="PPR" evidence="3">
    <location>
        <begin position="289"/>
        <end position="323"/>
    </location>
</feature>
<proteinExistence type="inferred from homology"/>
<evidence type="ECO:0000256" key="1">
    <source>
        <dbReference type="ARBA" id="ARBA00007626"/>
    </source>
</evidence>
<evidence type="ECO:0000256" key="3">
    <source>
        <dbReference type="PROSITE-ProRule" id="PRU00708"/>
    </source>
</evidence>
<name>A0A0K9Q5T5_ZOSMR</name>
<dbReference type="PANTHER" id="PTHR47936:SF8">
    <property type="entry name" value="PENTATRICOPEPTIDE REPEAT-CONTAINING PROTEIN"/>
    <property type="match status" value="1"/>
</dbReference>
<dbReference type="OrthoDB" id="185373at2759"/>
<dbReference type="EMBL" id="LFYR01000112">
    <property type="protein sequence ID" value="KMZ75957.1"/>
    <property type="molecule type" value="Genomic_DNA"/>
</dbReference>